<proteinExistence type="predicted"/>
<reference evidence="2" key="1">
    <citation type="journal article" date="2019" name="Int. J. Syst. Evol. Microbiol.">
        <title>The Global Catalogue of Microorganisms (GCM) 10K type strain sequencing project: providing services to taxonomists for standard genome sequencing and annotation.</title>
        <authorList>
            <consortium name="The Broad Institute Genomics Platform"/>
            <consortium name="The Broad Institute Genome Sequencing Center for Infectious Disease"/>
            <person name="Wu L."/>
            <person name="Ma J."/>
        </authorList>
    </citation>
    <scope>NUCLEOTIDE SEQUENCE [LARGE SCALE GENOMIC DNA]</scope>
    <source>
        <strain evidence="2">CGMCC 1.15111</strain>
    </source>
</reference>
<dbReference type="EMBL" id="BNAG01000001">
    <property type="protein sequence ID" value="GHE57289.1"/>
    <property type="molecule type" value="Genomic_DNA"/>
</dbReference>
<keyword evidence="2" id="KW-1185">Reference proteome</keyword>
<comment type="caution">
    <text evidence="1">The sequence shown here is derived from an EMBL/GenBank/DDBJ whole genome shotgun (WGS) entry which is preliminary data.</text>
</comment>
<accession>A0ABQ3I692</accession>
<evidence type="ECO:0000313" key="1">
    <source>
        <dbReference type="EMBL" id="GHE57289.1"/>
    </source>
</evidence>
<evidence type="ECO:0000313" key="2">
    <source>
        <dbReference type="Proteomes" id="UP000658258"/>
    </source>
</evidence>
<dbReference type="Proteomes" id="UP000658258">
    <property type="component" value="Unassembled WGS sequence"/>
</dbReference>
<organism evidence="1 2">
    <name type="scientific">Roseivirga thermotolerans</name>
    <dbReference type="NCBI Taxonomy" id="1758176"/>
    <lineage>
        <taxon>Bacteria</taxon>
        <taxon>Pseudomonadati</taxon>
        <taxon>Bacteroidota</taxon>
        <taxon>Cytophagia</taxon>
        <taxon>Cytophagales</taxon>
        <taxon>Roseivirgaceae</taxon>
        <taxon>Roseivirga</taxon>
    </lineage>
</organism>
<gene>
    <name evidence="1" type="ORF">GCM10011340_10420</name>
</gene>
<protein>
    <submittedName>
        <fullName evidence="1">Uncharacterized protein</fullName>
    </submittedName>
</protein>
<name>A0ABQ3I692_9BACT</name>
<sequence length="233" mass="27053">MGQEAFSYLTSLELGNADACKIEGVKSEPKIHFDPNKVRIVNKEVQYLETHNPLRDELRDTDILVLYFNPPENPNKELALLFSWGPSCDPHFYVFDSENDSIGRNFMGGTELFMPQNDKFYTVGRYNAPFTIRKKFVLLENYKTVEIEPEFYHLGLQTETLRSIKLYTDRQMNTEIASLPPNYKIEVVLAYKKDNLSEFYYLIKTQLGLLGWANIETGYFEAIDVKGIFWIGD</sequence>